<organism evidence="1 2">
    <name type="scientific">Amniculicola lignicola CBS 123094</name>
    <dbReference type="NCBI Taxonomy" id="1392246"/>
    <lineage>
        <taxon>Eukaryota</taxon>
        <taxon>Fungi</taxon>
        <taxon>Dikarya</taxon>
        <taxon>Ascomycota</taxon>
        <taxon>Pezizomycotina</taxon>
        <taxon>Dothideomycetes</taxon>
        <taxon>Pleosporomycetidae</taxon>
        <taxon>Pleosporales</taxon>
        <taxon>Amniculicolaceae</taxon>
        <taxon>Amniculicola</taxon>
    </lineage>
</organism>
<proteinExistence type="predicted"/>
<name>A0A6A5WWL3_9PLEO</name>
<evidence type="ECO:0000313" key="1">
    <source>
        <dbReference type="EMBL" id="KAF2005334.1"/>
    </source>
</evidence>
<keyword evidence="2" id="KW-1185">Reference proteome</keyword>
<dbReference type="Proteomes" id="UP000799779">
    <property type="component" value="Unassembled WGS sequence"/>
</dbReference>
<sequence length="177" mass="18377">MAAPSCTRGDPHVVVQSTAAAALAARPPSLQQRDAIAVAEHEAPVGLGALTAAAKSVCMAMGVSLEQGRRLRSKTPASTAGQPPAWNGACEERLLGCCLSPFGSRYGVLTDVGQAWRIAAVAWRLQGWQVAMPSHHGRRGRAAFAAATAAAPFISCNQLPTADETKARPHPVCSCKV</sequence>
<reference evidence="1" key="1">
    <citation type="journal article" date="2020" name="Stud. Mycol.">
        <title>101 Dothideomycetes genomes: a test case for predicting lifestyles and emergence of pathogens.</title>
        <authorList>
            <person name="Haridas S."/>
            <person name="Albert R."/>
            <person name="Binder M."/>
            <person name="Bloem J."/>
            <person name="Labutti K."/>
            <person name="Salamov A."/>
            <person name="Andreopoulos B."/>
            <person name="Baker S."/>
            <person name="Barry K."/>
            <person name="Bills G."/>
            <person name="Bluhm B."/>
            <person name="Cannon C."/>
            <person name="Castanera R."/>
            <person name="Culley D."/>
            <person name="Daum C."/>
            <person name="Ezra D."/>
            <person name="Gonzalez J."/>
            <person name="Henrissat B."/>
            <person name="Kuo A."/>
            <person name="Liang C."/>
            <person name="Lipzen A."/>
            <person name="Lutzoni F."/>
            <person name="Magnuson J."/>
            <person name="Mondo S."/>
            <person name="Nolan M."/>
            <person name="Ohm R."/>
            <person name="Pangilinan J."/>
            <person name="Park H.-J."/>
            <person name="Ramirez L."/>
            <person name="Alfaro M."/>
            <person name="Sun H."/>
            <person name="Tritt A."/>
            <person name="Yoshinaga Y."/>
            <person name="Zwiers L.-H."/>
            <person name="Turgeon B."/>
            <person name="Goodwin S."/>
            <person name="Spatafora J."/>
            <person name="Crous P."/>
            <person name="Grigoriev I."/>
        </authorList>
    </citation>
    <scope>NUCLEOTIDE SEQUENCE</scope>
    <source>
        <strain evidence="1">CBS 123094</strain>
    </source>
</reference>
<protein>
    <submittedName>
        <fullName evidence="1">Uncharacterized protein</fullName>
    </submittedName>
</protein>
<dbReference type="AlphaFoldDB" id="A0A6A5WWL3"/>
<gene>
    <name evidence="1" type="ORF">P154DRAFT_616555</name>
</gene>
<accession>A0A6A5WWL3</accession>
<evidence type="ECO:0000313" key="2">
    <source>
        <dbReference type="Proteomes" id="UP000799779"/>
    </source>
</evidence>
<dbReference type="EMBL" id="ML977564">
    <property type="protein sequence ID" value="KAF2005334.1"/>
    <property type="molecule type" value="Genomic_DNA"/>
</dbReference>